<organism evidence="2 3">
    <name type="scientific">Dovyalis caffra</name>
    <dbReference type="NCBI Taxonomy" id="77055"/>
    <lineage>
        <taxon>Eukaryota</taxon>
        <taxon>Viridiplantae</taxon>
        <taxon>Streptophyta</taxon>
        <taxon>Embryophyta</taxon>
        <taxon>Tracheophyta</taxon>
        <taxon>Spermatophyta</taxon>
        <taxon>Magnoliopsida</taxon>
        <taxon>eudicotyledons</taxon>
        <taxon>Gunneridae</taxon>
        <taxon>Pentapetalae</taxon>
        <taxon>rosids</taxon>
        <taxon>fabids</taxon>
        <taxon>Malpighiales</taxon>
        <taxon>Salicaceae</taxon>
        <taxon>Flacourtieae</taxon>
        <taxon>Dovyalis</taxon>
    </lineage>
</organism>
<protein>
    <recommendedName>
        <fullName evidence="1">Transcription factor IIIC subunit Tfc1/Sfc1 triple barrel domain-containing protein</fullName>
    </recommendedName>
</protein>
<dbReference type="GO" id="GO:0001003">
    <property type="term" value="F:RNA polymerase III type 2 promoter sequence-specific DNA binding"/>
    <property type="evidence" value="ECO:0007669"/>
    <property type="project" value="TreeGrafter"/>
</dbReference>
<name>A0AAV1SHH0_9ROSI</name>
<proteinExistence type="predicted"/>
<dbReference type="GO" id="GO:0006384">
    <property type="term" value="P:transcription initiation at RNA polymerase III promoter"/>
    <property type="evidence" value="ECO:0007669"/>
    <property type="project" value="InterPro"/>
</dbReference>
<sequence length="167" mass="18965">MLLKISKKKKKSSPINDAKQEIDEFHADIIARIPKAYYFKGMADYQHVVPVHADIGKRKRKNCSEIEEPHFQTKSGLMDLGPKDVMMLLPPFFSVLDVSRCLLVKNRFLSSQTNRSRDFLHFKPEIVDGILSKVLSGVGSIIGVMDIGIWPESKSFRDEGMAEMPSR</sequence>
<reference evidence="2 3" key="1">
    <citation type="submission" date="2024-01" db="EMBL/GenBank/DDBJ databases">
        <authorList>
            <person name="Waweru B."/>
        </authorList>
    </citation>
    <scope>NUCLEOTIDE SEQUENCE [LARGE SCALE GENOMIC DNA]</scope>
</reference>
<dbReference type="GO" id="GO:0000127">
    <property type="term" value="C:transcription factor TFIIIC complex"/>
    <property type="evidence" value="ECO:0007669"/>
    <property type="project" value="InterPro"/>
</dbReference>
<dbReference type="Pfam" id="PF17682">
    <property type="entry name" value="Tau95_N"/>
    <property type="match status" value="1"/>
</dbReference>
<dbReference type="InterPro" id="IPR041499">
    <property type="entry name" value="Tfc1/Sfc1_N"/>
</dbReference>
<gene>
    <name evidence="2" type="ORF">DCAF_LOCUS23666</name>
</gene>
<dbReference type="GO" id="GO:0001002">
    <property type="term" value="F:RNA polymerase III type 1 promoter sequence-specific DNA binding"/>
    <property type="evidence" value="ECO:0007669"/>
    <property type="project" value="TreeGrafter"/>
</dbReference>
<evidence type="ECO:0000313" key="2">
    <source>
        <dbReference type="EMBL" id="CAK7351063.1"/>
    </source>
</evidence>
<dbReference type="EMBL" id="CAWUPB010001184">
    <property type="protein sequence ID" value="CAK7351063.1"/>
    <property type="molecule type" value="Genomic_DNA"/>
</dbReference>
<dbReference type="InterPro" id="IPR042536">
    <property type="entry name" value="TFIIIC_tauA_Sfc1"/>
</dbReference>
<dbReference type="PANTHER" id="PTHR13230:SF5">
    <property type="entry name" value="GENERAL TRANSCRIPTION FACTOR 3C POLYPEPTIDE 5"/>
    <property type="match status" value="1"/>
</dbReference>
<evidence type="ECO:0000313" key="3">
    <source>
        <dbReference type="Proteomes" id="UP001314170"/>
    </source>
</evidence>
<dbReference type="PANTHER" id="PTHR13230">
    <property type="entry name" value="GENERAL TRANSCRIPTION FACTOR IIIC, POLYPEPTIDE 5"/>
    <property type="match status" value="1"/>
</dbReference>
<dbReference type="Gene3D" id="3.30.200.160">
    <property type="entry name" value="TFIIIC, subcomplex tauA, subunit Sfc1, barrel domain"/>
    <property type="match status" value="1"/>
</dbReference>
<dbReference type="AlphaFoldDB" id="A0AAV1SHH0"/>
<dbReference type="InterPro" id="IPR040454">
    <property type="entry name" value="TF_IIIC_Tfc1/Sfc1"/>
</dbReference>
<keyword evidence="3" id="KW-1185">Reference proteome</keyword>
<dbReference type="Proteomes" id="UP001314170">
    <property type="component" value="Unassembled WGS sequence"/>
</dbReference>
<comment type="caution">
    <text evidence="2">The sequence shown here is derived from an EMBL/GenBank/DDBJ whole genome shotgun (WGS) entry which is preliminary data.</text>
</comment>
<accession>A0AAV1SHH0</accession>
<feature type="domain" description="Transcription factor IIIC subunit Tfc1/Sfc1 triple barrel" evidence="1">
    <location>
        <begin position="1"/>
        <end position="47"/>
    </location>
</feature>
<evidence type="ECO:0000259" key="1">
    <source>
        <dbReference type="Pfam" id="PF17682"/>
    </source>
</evidence>